<dbReference type="Proteomes" id="UP000317257">
    <property type="component" value="Unassembled WGS sequence"/>
</dbReference>
<reference evidence="2" key="1">
    <citation type="submission" date="2018-12" db="EMBL/GenBank/DDBJ databases">
        <title>The complete genome of Metarhizium rileyi, a key fungal pathogen of Lepidoptera.</title>
        <authorList>
            <person name="Binneck E."/>
            <person name="Lastra C.C.L."/>
            <person name="Sosa-Gomez D.R."/>
        </authorList>
    </citation>
    <scope>NUCLEOTIDE SEQUENCE [LARGE SCALE GENOMIC DNA]</scope>
    <source>
        <strain evidence="2">Cep018-CH2</strain>
    </source>
</reference>
<evidence type="ECO:0000313" key="2">
    <source>
        <dbReference type="Proteomes" id="UP000317257"/>
    </source>
</evidence>
<comment type="caution">
    <text evidence="1">The sequence shown here is derived from an EMBL/GenBank/DDBJ whole genome shotgun (WGS) entry which is preliminary data.</text>
</comment>
<dbReference type="EMBL" id="SBHS01000006">
    <property type="protein sequence ID" value="TWU76099.1"/>
    <property type="molecule type" value="Genomic_DNA"/>
</dbReference>
<accession>A0A5C6GF91</accession>
<sequence>MDSFETYQVAPEQPTSLANRQSIPLPACHLDPELVVNSFTVPRPFDVDRLRSALARTLQLFPLHCGVVARDGDSWSIKLVNEPVHLTVGSTDEPGPFADSWDGKLHAGDALASMHLAKTWSAIYQNKAPPDPPTFSKFLLPEPQMQTISSYGFERERLSYLSVDVDPGFYDSRKRQMDDEALRLDIDLPGTFVDQLWALVKESPEMNRSIVGRADAFSGYLIAALQDCFEAPVETLYQLVSLRGRTAVYNGKDVSFPYSTQGNAFILWPTPVTTPRSEQTPGTFAQNLYRGRSELSNKNRLGRAIMLADYLWARAEFKSPNRRSAGLNDADFGFPLQSGHIDWDATEKFIQVWKANPLEQDDGSWIRDPRGLHVLLRLKPEHAFGFLERLRLDMDRLSLDQRYPSSPAAIARRIRESVSHDARQGGMEKTKSLL</sequence>
<evidence type="ECO:0008006" key="3">
    <source>
        <dbReference type="Google" id="ProtNLM"/>
    </source>
</evidence>
<evidence type="ECO:0000313" key="1">
    <source>
        <dbReference type="EMBL" id="TWU76099.1"/>
    </source>
</evidence>
<organism evidence="1 2">
    <name type="scientific">Metarhizium rileyi (strain RCEF 4871)</name>
    <name type="common">Nomuraea rileyi</name>
    <dbReference type="NCBI Taxonomy" id="1649241"/>
    <lineage>
        <taxon>Eukaryota</taxon>
        <taxon>Fungi</taxon>
        <taxon>Dikarya</taxon>
        <taxon>Ascomycota</taxon>
        <taxon>Pezizomycotina</taxon>
        <taxon>Sordariomycetes</taxon>
        <taxon>Hypocreomycetidae</taxon>
        <taxon>Hypocreales</taxon>
        <taxon>Clavicipitaceae</taxon>
        <taxon>Metarhizium</taxon>
    </lineage>
</organism>
<proteinExistence type="predicted"/>
<protein>
    <recommendedName>
        <fullName evidence="3">Chloramphenicol acetyltransferase-like domain protein</fullName>
    </recommendedName>
</protein>
<dbReference type="AlphaFoldDB" id="A0A5C6GF91"/>
<gene>
    <name evidence="1" type="ORF">ED733_007737</name>
</gene>
<name>A0A5C6GF91_METRR</name>